<gene>
    <name evidence="3" type="ORF">UFOPK3914_00130</name>
</gene>
<dbReference type="SUPFAM" id="SSF49879">
    <property type="entry name" value="SMAD/FHA domain"/>
    <property type="match status" value="1"/>
</dbReference>
<reference evidence="3" key="1">
    <citation type="submission" date="2020-05" db="EMBL/GenBank/DDBJ databases">
        <authorList>
            <person name="Chiriac C."/>
            <person name="Salcher M."/>
            <person name="Ghai R."/>
            <person name="Kavagutti S V."/>
        </authorList>
    </citation>
    <scope>NUCLEOTIDE SEQUENCE</scope>
</reference>
<sequence>MSEQLLTVLKLCLLALLYLFFLRVLRAVWTEVNPPRVATTPAPVAAGAVSTKKGLGKKGGSSAKAKASTAKASTAKASKSAKSAMNRRKAPVVPTRLVLVEPAARAGAEYALGPELTLGRAAGCSIVLDEQYVSQVHSRIFIRDGSVFAEDLGSTNGTWVNGSRAVGQMPARLGDRIQVGNVVLEVR</sequence>
<feature type="compositionally biased region" description="Low complexity" evidence="1">
    <location>
        <begin position="60"/>
        <end position="84"/>
    </location>
</feature>
<dbReference type="CDD" id="cd00060">
    <property type="entry name" value="FHA"/>
    <property type="match status" value="1"/>
</dbReference>
<organism evidence="3">
    <name type="scientific">freshwater metagenome</name>
    <dbReference type="NCBI Taxonomy" id="449393"/>
    <lineage>
        <taxon>unclassified sequences</taxon>
        <taxon>metagenomes</taxon>
        <taxon>ecological metagenomes</taxon>
    </lineage>
</organism>
<feature type="region of interest" description="Disordered" evidence="1">
    <location>
        <begin position="51"/>
        <end position="86"/>
    </location>
</feature>
<accession>A0A6J7LJJ4</accession>
<evidence type="ECO:0000313" key="3">
    <source>
        <dbReference type="EMBL" id="CAB4968750.1"/>
    </source>
</evidence>
<protein>
    <submittedName>
        <fullName evidence="3">Unannotated protein</fullName>
    </submittedName>
</protein>
<dbReference type="SMART" id="SM00240">
    <property type="entry name" value="FHA"/>
    <property type="match status" value="1"/>
</dbReference>
<evidence type="ECO:0000259" key="2">
    <source>
        <dbReference type="PROSITE" id="PS50006"/>
    </source>
</evidence>
<dbReference type="PANTHER" id="PTHR23308">
    <property type="entry name" value="NUCLEAR INHIBITOR OF PROTEIN PHOSPHATASE-1"/>
    <property type="match status" value="1"/>
</dbReference>
<name>A0A6J7LJJ4_9ZZZZ</name>
<dbReference type="InterPro" id="IPR050923">
    <property type="entry name" value="Cell_Proc_Reg/RNA_Proc"/>
</dbReference>
<proteinExistence type="predicted"/>
<feature type="domain" description="FHA" evidence="2">
    <location>
        <begin position="116"/>
        <end position="165"/>
    </location>
</feature>
<evidence type="ECO:0000256" key="1">
    <source>
        <dbReference type="SAM" id="MobiDB-lite"/>
    </source>
</evidence>
<dbReference type="PROSITE" id="PS50006">
    <property type="entry name" value="FHA_DOMAIN"/>
    <property type="match status" value="1"/>
</dbReference>
<dbReference type="Gene3D" id="2.60.200.20">
    <property type="match status" value="1"/>
</dbReference>
<dbReference type="InterPro" id="IPR000253">
    <property type="entry name" value="FHA_dom"/>
</dbReference>
<dbReference type="EMBL" id="CAFBOG010000005">
    <property type="protein sequence ID" value="CAB4968750.1"/>
    <property type="molecule type" value="Genomic_DNA"/>
</dbReference>
<dbReference type="Pfam" id="PF00498">
    <property type="entry name" value="FHA"/>
    <property type="match status" value="1"/>
</dbReference>
<dbReference type="InterPro" id="IPR008984">
    <property type="entry name" value="SMAD_FHA_dom_sf"/>
</dbReference>
<dbReference type="AlphaFoldDB" id="A0A6J7LJJ4"/>